<evidence type="ECO:0000313" key="2">
    <source>
        <dbReference type="Proteomes" id="UP000187203"/>
    </source>
</evidence>
<keyword evidence="2" id="KW-1185">Reference proteome</keyword>
<accession>A0A1R3L0R3</accession>
<name>A0A1R3L0R3_9ROSI</name>
<dbReference type="Proteomes" id="UP000187203">
    <property type="component" value="Unassembled WGS sequence"/>
</dbReference>
<sequence length="160" mass="18530">MDSLMKNKELVEQDEVKPTVATYTLPRSVSATEAMPSPTLPLTSKSLKQQTDDLMEEYYERMNEACNNLLSVRENALDFLDYVEQLRKQTDKTIIVSMSIQNFDKERLTAETLYDYFKASNSGMMYTFKLQYFKDRHSAIWNGIRTQLQSQADQLGAKLD</sequence>
<gene>
    <name evidence="1" type="ORF">COLO4_02558</name>
</gene>
<protein>
    <submittedName>
        <fullName evidence="1">TPR and ankyrin repeat-containing protein 1-like protein</fullName>
    </submittedName>
</protein>
<dbReference type="AlphaFoldDB" id="A0A1R3L0R3"/>
<organism evidence="1 2">
    <name type="scientific">Corchorus olitorius</name>
    <dbReference type="NCBI Taxonomy" id="93759"/>
    <lineage>
        <taxon>Eukaryota</taxon>
        <taxon>Viridiplantae</taxon>
        <taxon>Streptophyta</taxon>
        <taxon>Embryophyta</taxon>
        <taxon>Tracheophyta</taxon>
        <taxon>Spermatophyta</taxon>
        <taxon>Magnoliopsida</taxon>
        <taxon>eudicotyledons</taxon>
        <taxon>Gunneridae</taxon>
        <taxon>Pentapetalae</taxon>
        <taxon>rosids</taxon>
        <taxon>malvids</taxon>
        <taxon>Malvales</taxon>
        <taxon>Malvaceae</taxon>
        <taxon>Grewioideae</taxon>
        <taxon>Apeibeae</taxon>
        <taxon>Corchorus</taxon>
    </lineage>
</organism>
<reference evidence="2" key="1">
    <citation type="submission" date="2013-09" db="EMBL/GenBank/DDBJ databases">
        <title>Corchorus olitorius genome sequencing.</title>
        <authorList>
            <person name="Alam M."/>
            <person name="Haque M.S."/>
            <person name="Islam M.S."/>
            <person name="Emdad E.M."/>
            <person name="Islam M.M."/>
            <person name="Ahmed B."/>
            <person name="Halim A."/>
            <person name="Hossen Q.M.M."/>
            <person name="Hossain M.Z."/>
            <person name="Ahmed R."/>
            <person name="Khan M.M."/>
            <person name="Islam R."/>
            <person name="Rashid M.M."/>
            <person name="Khan S.A."/>
            <person name="Rahman M.S."/>
            <person name="Alam M."/>
            <person name="Yahiya A.S."/>
            <person name="Khan M.S."/>
            <person name="Azam M.S."/>
            <person name="Haque T."/>
            <person name="Lashkar M.Z.H."/>
            <person name="Akhand A.I."/>
            <person name="Morshed G."/>
            <person name="Roy S."/>
            <person name="Uddin K.S."/>
            <person name="Rabeya T."/>
            <person name="Hossain A.S."/>
            <person name="Chowdhury A."/>
            <person name="Snigdha A.R."/>
            <person name="Mortoza M.S."/>
            <person name="Matin S.A."/>
            <person name="Hoque S.M.E."/>
            <person name="Islam M.K."/>
            <person name="Roy D.K."/>
            <person name="Haider R."/>
            <person name="Moosa M.M."/>
            <person name="Elias S.M."/>
            <person name="Hasan A.M."/>
            <person name="Jahan S."/>
            <person name="Shafiuddin M."/>
            <person name="Mahmood N."/>
            <person name="Shommy N.S."/>
        </authorList>
    </citation>
    <scope>NUCLEOTIDE SEQUENCE [LARGE SCALE GENOMIC DNA]</scope>
    <source>
        <strain evidence="2">cv. O-4</strain>
    </source>
</reference>
<evidence type="ECO:0000313" key="1">
    <source>
        <dbReference type="EMBL" id="OMP12933.1"/>
    </source>
</evidence>
<dbReference type="EMBL" id="AWUE01005589">
    <property type="protein sequence ID" value="OMP12933.1"/>
    <property type="molecule type" value="Genomic_DNA"/>
</dbReference>
<proteinExistence type="predicted"/>
<comment type="caution">
    <text evidence="1">The sequence shown here is derived from an EMBL/GenBank/DDBJ whole genome shotgun (WGS) entry which is preliminary data.</text>
</comment>